<feature type="non-terminal residue" evidence="7">
    <location>
        <position position="181"/>
    </location>
</feature>
<evidence type="ECO:0000256" key="1">
    <source>
        <dbReference type="ARBA" id="ARBA00004141"/>
    </source>
</evidence>
<organism evidence="7">
    <name type="scientific">human gut metagenome</name>
    <dbReference type="NCBI Taxonomy" id="408170"/>
    <lineage>
        <taxon>unclassified sequences</taxon>
        <taxon>metagenomes</taxon>
        <taxon>organismal metagenomes</taxon>
    </lineage>
</organism>
<comment type="caution">
    <text evidence="7">The sequence shown here is derived from an EMBL/GenBank/DDBJ whole genome shotgun (WGS) entry which is preliminary data.</text>
</comment>
<dbReference type="GO" id="GO:0005886">
    <property type="term" value="C:plasma membrane"/>
    <property type="evidence" value="ECO:0007669"/>
    <property type="project" value="TreeGrafter"/>
</dbReference>
<accession>K1UTY3</accession>
<feature type="transmembrane region" description="Helical" evidence="6">
    <location>
        <begin position="20"/>
        <end position="40"/>
    </location>
</feature>
<proteinExistence type="predicted"/>
<evidence type="ECO:0000256" key="2">
    <source>
        <dbReference type="ARBA" id="ARBA00022692"/>
    </source>
</evidence>
<feature type="transmembrane region" description="Helical" evidence="6">
    <location>
        <begin position="94"/>
        <end position="115"/>
    </location>
</feature>
<feature type="transmembrane region" description="Helical" evidence="6">
    <location>
        <begin position="61"/>
        <end position="88"/>
    </location>
</feature>
<reference evidence="7" key="1">
    <citation type="journal article" date="2013" name="Environ. Microbiol.">
        <title>Microbiota from the distal guts of lean and obese adolescents exhibit partial functional redundancy besides clear differences in community structure.</title>
        <authorList>
            <person name="Ferrer M."/>
            <person name="Ruiz A."/>
            <person name="Lanza F."/>
            <person name="Haange S.B."/>
            <person name="Oberbach A."/>
            <person name="Till H."/>
            <person name="Bargiela R."/>
            <person name="Campoy C."/>
            <person name="Segura M.T."/>
            <person name="Richter M."/>
            <person name="von Bergen M."/>
            <person name="Seifert J."/>
            <person name="Suarez A."/>
        </authorList>
    </citation>
    <scope>NUCLEOTIDE SEQUENCE</scope>
</reference>
<dbReference type="PANTHER" id="PTHR30474">
    <property type="entry name" value="CELL CYCLE PROTEIN"/>
    <property type="match status" value="1"/>
</dbReference>
<sequence>WGTGPSSRPDARTWLSIGPINFQPSELVKIGFIITFGVHLDKVKEKINNIFSILQLGAHAAVPIVLVAATGDMGSALVFMVIAIVMMFVAGVHWGYFLGGIALVGAATPLIWTYVLKQLQKDRFLALIYPDLYPDIIYQQQRGLNAIGAGGITGQGLFKGAYTQAGAVPESQNDMIFSVVG</sequence>
<evidence type="ECO:0000313" key="7">
    <source>
        <dbReference type="EMBL" id="EKC75026.1"/>
    </source>
</evidence>
<keyword evidence="5 6" id="KW-0472">Membrane</keyword>
<evidence type="ECO:0000256" key="6">
    <source>
        <dbReference type="SAM" id="Phobius"/>
    </source>
</evidence>
<feature type="non-terminal residue" evidence="7">
    <location>
        <position position="1"/>
    </location>
</feature>
<dbReference type="GO" id="GO:0032153">
    <property type="term" value="C:cell division site"/>
    <property type="evidence" value="ECO:0007669"/>
    <property type="project" value="TreeGrafter"/>
</dbReference>
<dbReference type="GO" id="GO:0051301">
    <property type="term" value="P:cell division"/>
    <property type="evidence" value="ECO:0007669"/>
    <property type="project" value="InterPro"/>
</dbReference>
<gene>
    <name evidence="7" type="ORF">OBE_01560</name>
</gene>
<dbReference type="AlphaFoldDB" id="K1UTY3"/>
<dbReference type="GO" id="GO:0015648">
    <property type="term" value="F:lipid-linked peptidoglycan transporter activity"/>
    <property type="evidence" value="ECO:0007669"/>
    <property type="project" value="TreeGrafter"/>
</dbReference>
<evidence type="ECO:0000256" key="3">
    <source>
        <dbReference type="ARBA" id="ARBA00022960"/>
    </source>
</evidence>
<dbReference type="PANTHER" id="PTHR30474:SF1">
    <property type="entry name" value="PEPTIDOGLYCAN GLYCOSYLTRANSFERASE MRDB"/>
    <property type="match status" value="1"/>
</dbReference>
<comment type="subcellular location">
    <subcellularLocation>
        <location evidence="1">Membrane</location>
        <topology evidence="1">Multi-pass membrane protein</topology>
    </subcellularLocation>
</comment>
<dbReference type="Pfam" id="PF01098">
    <property type="entry name" value="FTSW_RODA_SPOVE"/>
    <property type="match status" value="1"/>
</dbReference>
<evidence type="ECO:0000256" key="5">
    <source>
        <dbReference type="ARBA" id="ARBA00023136"/>
    </source>
</evidence>
<keyword evidence="4 6" id="KW-1133">Transmembrane helix</keyword>
<keyword evidence="2 6" id="KW-0812">Transmembrane</keyword>
<keyword evidence="3" id="KW-0133">Cell shape</keyword>
<dbReference type="InterPro" id="IPR001182">
    <property type="entry name" value="FtsW/RodA"/>
</dbReference>
<dbReference type="EMBL" id="AJWZ01001038">
    <property type="protein sequence ID" value="EKC75026.1"/>
    <property type="molecule type" value="Genomic_DNA"/>
</dbReference>
<name>K1UTY3_9ZZZZ</name>
<dbReference type="GO" id="GO:0008360">
    <property type="term" value="P:regulation of cell shape"/>
    <property type="evidence" value="ECO:0007669"/>
    <property type="project" value="UniProtKB-KW"/>
</dbReference>
<evidence type="ECO:0000256" key="4">
    <source>
        <dbReference type="ARBA" id="ARBA00022989"/>
    </source>
</evidence>
<protein>
    <submittedName>
        <fullName evidence="7">Cell cycle protein</fullName>
    </submittedName>
</protein>